<feature type="repeat" description="WD" evidence="3">
    <location>
        <begin position="147"/>
        <end position="189"/>
    </location>
</feature>
<feature type="compositionally biased region" description="Polar residues" evidence="4">
    <location>
        <begin position="431"/>
        <end position="443"/>
    </location>
</feature>
<gene>
    <name evidence="5" type="ORF">AAHA92_28860</name>
</gene>
<dbReference type="InterPro" id="IPR052596">
    <property type="entry name" value="AMBRA1_autophagy"/>
</dbReference>
<dbReference type="SUPFAM" id="SSF50978">
    <property type="entry name" value="WD40 repeat-like"/>
    <property type="match status" value="2"/>
</dbReference>
<keyword evidence="1 3" id="KW-0853">WD repeat</keyword>
<evidence type="ECO:0000256" key="4">
    <source>
        <dbReference type="SAM" id="MobiDB-lite"/>
    </source>
</evidence>
<keyword evidence="2" id="KW-0677">Repeat</keyword>
<comment type="caution">
    <text evidence="5">The sequence shown here is derived from an EMBL/GenBank/DDBJ whole genome shotgun (WGS) entry which is preliminary data.</text>
</comment>
<dbReference type="Pfam" id="PF00400">
    <property type="entry name" value="WD40"/>
    <property type="match status" value="2"/>
</dbReference>
<dbReference type="PROSITE" id="PS50294">
    <property type="entry name" value="WD_REPEATS_REGION"/>
    <property type="match status" value="1"/>
</dbReference>
<protein>
    <recommendedName>
        <fullName evidence="7">Activating molecule in BECN1-regulated autophagy protein 1</fullName>
    </recommendedName>
</protein>
<dbReference type="Gene3D" id="2.130.10.10">
    <property type="entry name" value="YVTN repeat-like/Quinoprotein amine dehydrogenase"/>
    <property type="match status" value="1"/>
</dbReference>
<name>A0ABD1FYY6_SALDI</name>
<dbReference type="PROSITE" id="PS50082">
    <property type="entry name" value="WD_REPEATS_2"/>
    <property type="match status" value="1"/>
</dbReference>
<evidence type="ECO:0000256" key="2">
    <source>
        <dbReference type="ARBA" id="ARBA00022737"/>
    </source>
</evidence>
<feature type="region of interest" description="Disordered" evidence="4">
    <location>
        <begin position="431"/>
        <end position="510"/>
    </location>
</feature>
<evidence type="ECO:0000313" key="5">
    <source>
        <dbReference type="EMBL" id="KAL1536169.1"/>
    </source>
</evidence>
<dbReference type="InterPro" id="IPR036322">
    <property type="entry name" value="WD40_repeat_dom_sf"/>
</dbReference>
<organism evidence="5 6">
    <name type="scientific">Salvia divinorum</name>
    <name type="common">Maria pastora</name>
    <name type="synonym">Diviner's sage</name>
    <dbReference type="NCBI Taxonomy" id="28513"/>
    <lineage>
        <taxon>Eukaryota</taxon>
        <taxon>Viridiplantae</taxon>
        <taxon>Streptophyta</taxon>
        <taxon>Embryophyta</taxon>
        <taxon>Tracheophyta</taxon>
        <taxon>Spermatophyta</taxon>
        <taxon>Magnoliopsida</taxon>
        <taxon>eudicotyledons</taxon>
        <taxon>Gunneridae</taxon>
        <taxon>Pentapetalae</taxon>
        <taxon>asterids</taxon>
        <taxon>lamiids</taxon>
        <taxon>Lamiales</taxon>
        <taxon>Lamiaceae</taxon>
        <taxon>Nepetoideae</taxon>
        <taxon>Mentheae</taxon>
        <taxon>Salviinae</taxon>
        <taxon>Salvia</taxon>
        <taxon>Salvia subgen. Calosphace</taxon>
    </lineage>
</organism>
<dbReference type="AlphaFoldDB" id="A0ABD1FYY6"/>
<dbReference type="PROSITE" id="PS00678">
    <property type="entry name" value="WD_REPEATS_1"/>
    <property type="match status" value="1"/>
</dbReference>
<evidence type="ECO:0008006" key="7">
    <source>
        <dbReference type="Google" id="ProtNLM"/>
    </source>
</evidence>
<dbReference type="EMBL" id="JBEAFC010000011">
    <property type="protein sequence ID" value="KAL1536169.1"/>
    <property type="molecule type" value="Genomic_DNA"/>
</dbReference>
<feature type="compositionally biased region" description="Polar residues" evidence="4">
    <location>
        <begin position="478"/>
        <end position="510"/>
    </location>
</feature>
<evidence type="ECO:0000256" key="1">
    <source>
        <dbReference type="ARBA" id="ARBA00022574"/>
    </source>
</evidence>
<dbReference type="InterPro" id="IPR015943">
    <property type="entry name" value="WD40/YVTN_repeat-like_dom_sf"/>
</dbReference>
<evidence type="ECO:0000256" key="3">
    <source>
        <dbReference type="PROSITE-ProRule" id="PRU00221"/>
    </source>
</evidence>
<reference evidence="5 6" key="1">
    <citation type="submission" date="2024-06" db="EMBL/GenBank/DDBJ databases">
        <title>A chromosome level genome sequence of Diviner's sage (Salvia divinorum).</title>
        <authorList>
            <person name="Ford S.A."/>
            <person name="Ro D.-K."/>
            <person name="Ness R.W."/>
            <person name="Phillips M.A."/>
        </authorList>
    </citation>
    <scope>NUCLEOTIDE SEQUENCE [LARGE SCALE GENOMIC DNA]</scope>
    <source>
        <strain evidence="5">SAF-2024a</strain>
        <tissue evidence="5">Leaf</tissue>
    </source>
</reference>
<keyword evidence="6" id="KW-1185">Reference proteome</keyword>
<dbReference type="PANTHER" id="PTHR22874:SF1">
    <property type="entry name" value="ACTIVATING MOLECULE IN BECN1-REGULATED AUTOPHAGY PROTEIN 1"/>
    <property type="match status" value="1"/>
</dbReference>
<dbReference type="SMART" id="SM00320">
    <property type="entry name" value="WD40"/>
    <property type="match status" value="4"/>
</dbReference>
<proteinExistence type="predicted"/>
<accession>A0ABD1FYY6</accession>
<dbReference type="InterPro" id="IPR019775">
    <property type="entry name" value="WD40_repeat_CS"/>
</dbReference>
<dbReference type="InterPro" id="IPR001680">
    <property type="entry name" value="WD40_rpt"/>
</dbReference>
<dbReference type="FunFam" id="2.130.10.10:FF:000476">
    <property type="entry name" value="Activating molecule in BECN1-regulated autophagy protein"/>
    <property type="match status" value="1"/>
</dbReference>
<evidence type="ECO:0000313" key="6">
    <source>
        <dbReference type="Proteomes" id="UP001567538"/>
    </source>
</evidence>
<dbReference type="PANTHER" id="PTHR22874">
    <property type="entry name" value="ACTIVATING MOLECULE IN BECN1-REGULATED AUTOPHAGY PROTEIN 1"/>
    <property type="match status" value="1"/>
</dbReference>
<dbReference type="Proteomes" id="UP001567538">
    <property type="component" value="Unassembled WGS sequence"/>
</dbReference>
<sequence length="767" mass="84056">MMSSSIWTDNSASVAASSSSFVPPHVEKIRPRQRCSASNVFHLLAQREVSPQRKRSARRFWGQDSSHCAGACRTRCELAKDARQELRSWVESESLLHISAKYCSLQPPPRSTIAAAFSPDGKTLASTHGDHTVKIINCQTGKCLQVLRGHRRTPWVVRFHPLYPDVLASGSLDHEVRLWDAKTAKCIGSRDFYRPIASIAFHAKGEILAVASGHKLYMWHYYKGGNASSPTIILKTRRSLRAVHFHPHAAPFLLTAEVNDLDLSDPSMIPATSRGYLHYPPPTIYLADEHTNYQSNSRNDVPAMPVPFLIWPSISIGDGTSQQSDVDMSSYASQQRVDTSASVRLLTYSTPSGQYELVLSPVDSSSSTTQDERLNNYSTRETGNAVSEHARDAMDTDMLAEARSNQFFPFGDPANWELPFLQGWLIGQSQAGQRAMHSQNGDNNEGLPSHSAIGDLSTVVPPVTPSTGSNLRIPGRSGSRNQSPRTRAISTARSGDTAAFNNSQPDQSNAQPFMNQIQTEVATSLAAAAELPCTVKLRIWSYNVKNPCRPLDSSRCRLIIPHAVLCSEMGAHFSPCGRFLAVCVACVLPTMDVDPGFNSPIHGVIEASTSPTRHPISAQRVMYELRIYSLEKATFGFVLASRAIRAAHCLTSIQFSPTSEHLLLAYGRRHSSLLKSVVIGGDTTVPIYTILEIYRVSDMELVRVLPSAEDEVNVACFHPLVGGGLVYGTKEGKLRILQCDGSGFSSKESRIPDDNNMVEVPTVALEG</sequence>